<gene>
    <name evidence="3" type="ORF">QEZ52_02295</name>
</gene>
<feature type="chain" id="PRO_5045428199" evidence="2">
    <location>
        <begin position="37"/>
        <end position="242"/>
    </location>
</feature>
<keyword evidence="1" id="KW-0812">Transmembrane</keyword>
<keyword evidence="1" id="KW-0472">Membrane</keyword>
<evidence type="ECO:0000256" key="2">
    <source>
        <dbReference type="SAM" id="SignalP"/>
    </source>
</evidence>
<name>A0ABZ2XTI3_9RHOB</name>
<dbReference type="EMBL" id="CP123584">
    <property type="protein sequence ID" value="WZK89404.1"/>
    <property type="molecule type" value="Genomic_DNA"/>
</dbReference>
<feature type="signal peptide" evidence="2">
    <location>
        <begin position="1"/>
        <end position="36"/>
    </location>
</feature>
<organism evidence="3 4">
    <name type="scientific">Aliisedimentitalea scapharcae</name>
    <dbReference type="NCBI Taxonomy" id="1524259"/>
    <lineage>
        <taxon>Bacteria</taxon>
        <taxon>Pseudomonadati</taxon>
        <taxon>Pseudomonadota</taxon>
        <taxon>Alphaproteobacteria</taxon>
        <taxon>Rhodobacterales</taxon>
        <taxon>Roseobacteraceae</taxon>
        <taxon>Aliisedimentitalea</taxon>
    </lineage>
</organism>
<feature type="transmembrane region" description="Helical" evidence="1">
    <location>
        <begin position="150"/>
        <end position="168"/>
    </location>
</feature>
<dbReference type="RefSeq" id="WP_406647658.1">
    <property type="nucleotide sequence ID" value="NZ_CP123584.1"/>
</dbReference>
<accession>A0ABZ2XTI3</accession>
<dbReference type="InterPro" id="IPR032809">
    <property type="entry name" value="Put_HupE_UreJ"/>
</dbReference>
<evidence type="ECO:0000313" key="3">
    <source>
        <dbReference type="EMBL" id="WZK89404.1"/>
    </source>
</evidence>
<feature type="transmembrane region" description="Helical" evidence="1">
    <location>
        <begin position="180"/>
        <end position="205"/>
    </location>
</feature>
<evidence type="ECO:0000313" key="4">
    <source>
        <dbReference type="Proteomes" id="UP001623232"/>
    </source>
</evidence>
<keyword evidence="4" id="KW-1185">Reference proteome</keyword>
<keyword evidence="1" id="KW-1133">Transmembrane helix</keyword>
<proteinExistence type="predicted"/>
<reference evidence="3 4" key="1">
    <citation type="submission" date="2023-04" db="EMBL/GenBank/DDBJ databases">
        <title>Complete genome sequence of Alisedimentitalea scapharcae.</title>
        <authorList>
            <person name="Rong J.-C."/>
            <person name="Yi M.-L."/>
            <person name="Zhao Q."/>
        </authorList>
    </citation>
    <scope>NUCLEOTIDE SEQUENCE [LARGE SCALE GENOMIC DNA]</scope>
    <source>
        <strain evidence="3 4">KCTC 42119</strain>
    </source>
</reference>
<feature type="transmembrane region" description="Helical" evidence="1">
    <location>
        <begin position="217"/>
        <end position="241"/>
    </location>
</feature>
<dbReference type="Proteomes" id="UP001623232">
    <property type="component" value="Chromosome"/>
</dbReference>
<dbReference type="Pfam" id="PF13795">
    <property type="entry name" value="HupE_UreJ_2"/>
    <property type="match status" value="1"/>
</dbReference>
<feature type="transmembrane region" description="Helical" evidence="1">
    <location>
        <begin position="109"/>
        <end position="129"/>
    </location>
</feature>
<keyword evidence="2" id="KW-0732">Signal</keyword>
<protein>
    <submittedName>
        <fullName evidence="3">HupE/UreJ family protein</fullName>
    </submittedName>
</protein>
<sequence length="242" mass="26631">MTTVHRGWIDPGPRRIVILSFLALTALFLSASHALAHNVTEGDAGYIQEIWGVNIIPFMYLGAKHMVTGYDHILFLLGVVFFLYRMKDVGIYVSIFALGHSTTMLAGVWFGWGINAYIVDAIIGLSVVYKALDNLGAYQRWFGVQPNTKAATLIFGFFHGTGLATKILDYEIASDGLLANLLAFNVGVELGQIMALAVILIVMGYWRKSPNFFQQAYTANVVMMSMGFILTGLQIIGYFVAA</sequence>
<evidence type="ECO:0000256" key="1">
    <source>
        <dbReference type="SAM" id="Phobius"/>
    </source>
</evidence>